<accession>A0A9D4QTP8</accession>
<protein>
    <recommendedName>
        <fullName evidence="2">BHLH domain-containing protein</fullName>
    </recommendedName>
</protein>
<evidence type="ECO:0000259" key="2">
    <source>
        <dbReference type="PROSITE" id="PS50888"/>
    </source>
</evidence>
<evidence type="ECO:0000313" key="3">
    <source>
        <dbReference type="EMBL" id="KAH3843256.1"/>
    </source>
</evidence>
<dbReference type="GO" id="GO:0045944">
    <property type="term" value="P:positive regulation of transcription by RNA polymerase II"/>
    <property type="evidence" value="ECO:0007669"/>
    <property type="project" value="TreeGrafter"/>
</dbReference>
<feature type="compositionally biased region" description="Polar residues" evidence="1">
    <location>
        <begin position="190"/>
        <end position="203"/>
    </location>
</feature>
<feature type="region of interest" description="Disordered" evidence="1">
    <location>
        <begin position="175"/>
        <end position="216"/>
    </location>
</feature>
<dbReference type="PANTHER" id="PTHR19290:SF163">
    <property type="entry name" value="BASIC HELIX-LOOP-HELIX NEURAL TRANSCRIPTION FACTOR TAP"/>
    <property type="match status" value="1"/>
</dbReference>
<dbReference type="SMART" id="SM00353">
    <property type="entry name" value="HLH"/>
    <property type="match status" value="1"/>
</dbReference>
<sequence>MLGYHTDALALESRCSAGLPTGNTMLRSCAFLQDAPVHGYVPQNFNKNGFSSDSDQEKISVRNAWLTEDGSFVHACIKRESSRDAQETPNKRQRCSKARGSKRDPEVEQTKRKSRRTMANDRERTRMHTLNDALNNLKRVLPNCGKDSKLTKIETLRMASNYIFVLTETLNMMDRGDFDQTDENNKAPEMNSSLPLSATNPSTRSERLGDPYVDPSNERFDEKVVQSLPSTLPRTVKRSSTLPGILQNTMKFEQISQADALETRLFLELSQCYKTENDSMKPLPSLSSLSTSALHRDLITWSTDDFRDTFVCSEAPTNSLFSCFYFR</sequence>
<evidence type="ECO:0000256" key="1">
    <source>
        <dbReference type="SAM" id="MobiDB-lite"/>
    </source>
</evidence>
<name>A0A9D4QTP8_DREPO</name>
<dbReference type="SUPFAM" id="SSF47459">
    <property type="entry name" value="HLH, helix-loop-helix DNA-binding domain"/>
    <property type="match status" value="1"/>
</dbReference>
<comment type="caution">
    <text evidence="3">The sequence shown here is derived from an EMBL/GenBank/DDBJ whole genome shotgun (WGS) entry which is preliminary data.</text>
</comment>
<feature type="compositionally biased region" description="Basic and acidic residues" evidence="1">
    <location>
        <begin position="175"/>
        <end position="186"/>
    </location>
</feature>
<feature type="domain" description="BHLH" evidence="2">
    <location>
        <begin position="114"/>
        <end position="166"/>
    </location>
</feature>
<gene>
    <name evidence="3" type="ORF">DPMN_116768</name>
</gene>
<dbReference type="GO" id="GO:0070888">
    <property type="term" value="F:E-box binding"/>
    <property type="evidence" value="ECO:0007669"/>
    <property type="project" value="TreeGrafter"/>
</dbReference>
<dbReference type="GO" id="GO:0061564">
    <property type="term" value="P:axon development"/>
    <property type="evidence" value="ECO:0007669"/>
    <property type="project" value="TreeGrafter"/>
</dbReference>
<dbReference type="GO" id="GO:0000981">
    <property type="term" value="F:DNA-binding transcription factor activity, RNA polymerase II-specific"/>
    <property type="evidence" value="ECO:0007669"/>
    <property type="project" value="TreeGrafter"/>
</dbReference>
<dbReference type="AlphaFoldDB" id="A0A9D4QTP8"/>
<feature type="region of interest" description="Disordered" evidence="1">
    <location>
        <begin position="80"/>
        <end position="121"/>
    </location>
</feature>
<reference evidence="3" key="2">
    <citation type="submission" date="2020-11" db="EMBL/GenBank/DDBJ databases">
        <authorList>
            <person name="McCartney M.A."/>
            <person name="Auch B."/>
            <person name="Kono T."/>
            <person name="Mallez S."/>
            <person name="Becker A."/>
            <person name="Gohl D.M."/>
            <person name="Silverstein K.A.T."/>
            <person name="Koren S."/>
            <person name="Bechman K.B."/>
            <person name="Herman A."/>
            <person name="Abrahante J.E."/>
            <person name="Garbe J."/>
        </authorList>
    </citation>
    <scope>NUCLEOTIDE SEQUENCE</scope>
    <source>
        <strain evidence="3">Duluth1</strain>
        <tissue evidence="3">Whole animal</tissue>
    </source>
</reference>
<feature type="compositionally biased region" description="Basic residues" evidence="1">
    <location>
        <begin position="91"/>
        <end position="100"/>
    </location>
</feature>
<dbReference type="GO" id="GO:0007423">
    <property type="term" value="P:sensory organ development"/>
    <property type="evidence" value="ECO:0007669"/>
    <property type="project" value="TreeGrafter"/>
</dbReference>
<keyword evidence="4" id="KW-1185">Reference proteome</keyword>
<dbReference type="PANTHER" id="PTHR19290">
    <property type="entry name" value="BASIC HELIX-LOOP-HELIX PROTEIN NEUROGENIN-RELATED"/>
    <property type="match status" value="1"/>
</dbReference>
<organism evidence="3 4">
    <name type="scientific">Dreissena polymorpha</name>
    <name type="common">Zebra mussel</name>
    <name type="synonym">Mytilus polymorpha</name>
    <dbReference type="NCBI Taxonomy" id="45954"/>
    <lineage>
        <taxon>Eukaryota</taxon>
        <taxon>Metazoa</taxon>
        <taxon>Spiralia</taxon>
        <taxon>Lophotrochozoa</taxon>
        <taxon>Mollusca</taxon>
        <taxon>Bivalvia</taxon>
        <taxon>Autobranchia</taxon>
        <taxon>Heteroconchia</taxon>
        <taxon>Euheterodonta</taxon>
        <taxon>Imparidentia</taxon>
        <taxon>Neoheterodontei</taxon>
        <taxon>Myida</taxon>
        <taxon>Dreissenoidea</taxon>
        <taxon>Dreissenidae</taxon>
        <taxon>Dreissena</taxon>
    </lineage>
</organism>
<proteinExistence type="predicted"/>
<dbReference type="PROSITE" id="PS50888">
    <property type="entry name" value="BHLH"/>
    <property type="match status" value="1"/>
</dbReference>
<dbReference type="InterPro" id="IPR011598">
    <property type="entry name" value="bHLH_dom"/>
</dbReference>
<evidence type="ECO:0000313" key="4">
    <source>
        <dbReference type="Proteomes" id="UP000828390"/>
    </source>
</evidence>
<dbReference type="InterPro" id="IPR036638">
    <property type="entry name" value="HLH_DNA-bd_sf"/>
</dbReference>
<feature type="compositionally biased region" description="Basic and acidic residues" evidence="1">
    <location>
        <begin position="101"/>
        <end position="111"/>
    </location>
</feature>
<dbReference type="Pfam" id="PF00010">
    <property type="entry name" value="HLH"/>
    <property type="match status" value="1"/>
</dbReference>
<reference evidence="3" key="1">
    <citation type="journal article" date="2019" name="bioRxiv">
        <title>The Genome of the Zebra Mussel, Dreissena polymorpha: A Resource for Invasive Species Research.</title>
        <authorList>
            <person name="McCartney M.A."/>
            <person name="Auch B."/>
            <person name="Kono T."/>
            <person name="Mallez S."/>
            <person name="Zhang Y."/>
            <person name="Obille A."/>
            <person name="Becker A."/>
            <person name="Abrahante J.E."/>
            <person name="Garbe J."/>
            <person name="Badalamenti J.P."/>
            <person name="Herman A."/>
            <person name="Mangelson H."/>
            <person name="Liachko I."/>
            <person name="Sullivan S."/>
            <person name="Sone E.D."/>
            <person name="Koren S."/>
            <person name="Silverstein K.A.T."/>
            <person name="Beckman K.B."/>
            <person name="Gohl D.M."/>
        </authorList>
    </citation>
    <scope>NUCLEOTIDE SEQUENCE</scope>
    <source>
        <strain evidence="3">Duluth1</strain>
        <tissue evidence="3">Whole animal</tissue>
    </source>
</reference>
<dbReference type="Gene3D" id="4.10.280.10">
    <property type="entry name" value="Helix-loop-helix DNA-binding domain"/>
    <property type="match status" value="1"/>
</dbReference>
<feature type="compositionally biased region" description="Basic and acidic residues" evidence="1">
    <location>
        <begin position="80"/>
        <end position="90"/>
    </location>
</feature>
<dbReference type="Proteomes" id="UP000828390">
    <property type="component" value="Unassembled WGS sequence"/>
</dbReference>
<dbReference type="GO" id="GO:0046983">
    <property type="term" value="F:protein dimerization activity"/>
    <property type="evidence" value="ECO:0007669"/>
    <property type="project" value="InterPro"/>
</dbReference>
<dbReference type="EMBL" id="JAIWYP010000004">
    <property type="protein sequence ID" value="KAH3843256.1"/>
    <property type="molecule type" value="Genomic_DNA"/>
</dbReference>
<dbReference type="GO" id="GO:0005634">
    <property type="term" value="C:nucleus"/>
    <property type="evidence" value="ECO:0007669"/>
    <property type="project" value="TreeGrafter"/>
</dbReference>
<dbReference type="InterPro" id="IPR050359">
    <property type="entry name" value="bHLH_transcription_factors"/>
</dbReference>